<feature type="transmembrane region" description="Helical" evidence="9">
    <location>
        <begin position="20"/>
        <end position="41"/>
    </location>
</feature>
<sequence>MDWTTSLQGLIGGVLIGLSATWLMATLGRIAGISGIIGTLVTARPPGDSAWRLAFVLGLVSGPVVVLLAGGGLGNVAGAPGEVIGEPAGGVPLMLLAGLLVGLGTGLGSGCTSGHGVCGLSRLSVRSMVATVTFLVAAIVTVFVVRHVIGGGA</sequence>
<evidence type="ECO:0000256" key="2">
    <source>
        <dbReference type="ARBA" id="ARBA00022448"/>
    </source>
</evidence>
<keyword evidence="2" id="KW-0813">Transport</keyword>
<gene>
    <name evidence="10" type="ORF">BCL64_103148</name>
</gene>
<keyword evidence="7 9" id="KW-0472">Membrane</keyword>
<dbReference type="PANTHER" id="PTHR30574:SF1">
    <property type="entry name" value="SULPHUR TRANSPORT DOMAIN-CONTAINING PROTEIN"/>
    <property type="match status" value="1"/>
</dbReference>
<feature type="transmembrane region" description="Helical" evidence="9">
    <location>
        <begin position="129"/>
        <end position="149"/>
    </location>
</feature>
<evidence type="ECO:0000256" key="9">
    <source>
        <dbReference type="SAM" id="Phobius"/>
    </source>
</evidence>
<evidence type="ECO:0000256" key="6">
    <source>
        <dbReference type="ARBA" id="ARBA00022989"/>
    </source>
</evidence>
<organism evidence="10 11">
    <name type="scientific">Halomonas ventosae</name>
    <dbReference type="NCBI Taxonomy" id="229007"/>
    <lineage>
        <taxon>Bacteria</taxon>
        <taxon>Pseudomonadati</taxon>
        <taxon>Pseudomonadota</taxon>
        <taxon>Gammaproteobacteria</taxon>
        <taxon>Oceanospirillales</taxon>
        <taxon>Halomonadaceae</taxon>
        <taxon>Halomonas</taxon>
    </lineage>
</organism>
<evidence type="ECO:0000256" key="1">
    <source>
        <dbReference type="ARBA" id="ARBA00004429"/>
    </source>
</evidence>
<dbReference type="InterPro" id="IPR007272">
    <property type="entry name" value="Sulf_transp_TsuA/YedE"/>
</dbReference>
<dbReference type="RefSeq" id="WP_106229811.1">
    <property type="nucleotide sequence ID" value="NZ_PVTM01000003.1"/>
</dbReference>
<dbReference type="AlphaFoldDB" id="A0A2T0VQA8"/>
<keyword evidence="3" id="KW-1003">Cell membrane</keyword>
<evidence type="ECO:0000256" key="7">
    <source>
        <dbReference type="ARBA" id="ARBA00023136"/>
    </source>
</evidence>
<keyword evidence="5 9" id="KW-0812">Transmembrane</keyword>
<keyword evidence="6 9" id="KW-1133">Transmembrane helix</keyword>
<dbReference type="EMBL" id="PVTM01000003">
    <property type="protein sequence ID" value="PRY72669.1"/>
    <property type="molecule type" value="Genomic_DNA"/>
</dbReference>
<proteinExistence type="inferred from homology"/>
<protein>
    <recommendedName>
        <fullName evidence="12">Sulphur transport domain-containing protein</fullName>
    </recommendedName>
</protein>
<comment type="similarity">
    <text evidence="8">Belongs to the TsuA/YedE (TC 9.B.102) family.</text>
</comment>
<feature type="transmembrane region" description="Helical" evidence="9">
    <location>
        <begin position="93"/>
        <end position="117"/>
    </location>
</feature>
<accession>A0A2T0VQA8</accession>
<name>A0A2T0VQA8_9GAMM</name>
<evidence type="ECO:0000256" key="5">
    <source>
        <dbReference type="ARBA" id="ARBA00022692"/>
    </source>
</evidence>
<keyword evidence="11" id="KW-1185">Reference proteome</keyword>
<dbReference type="Proteomes" id="UP000239896">
    <property type="component" value="Unassembled WGS sequence"/>
</dbReference>
<evidence type="ECO:0000256" key="8">
    <source>
        <dbReference type="ARBA" id="ARBA00035655"/>
    </source>
</evidence>
<keyword evidence="4" id="KW-0997">Cell inner membrane</keyword>
<evidence type="ECO:0000256" key="3">
    <source>
        <dbReference type="ARBA" id="ARBA00022475"/>
    </source>
</evidence>
<evidence type="ECO:0008006" key="12">
    <source>
        <dbReference type="Google" id="ProtNLM"/>
    </source>
</evidence>
<evidence type="ECO:0000313" key="10">
    <source>
        <dbReference type="EMBL" id="PRY72669.1"/>
    </source>
</evidence>
<feature type="transmembrane region" description="Helical" evidence="9">
    <location>
        <begin position="53"/>
        <end position="73"/>
    </location>
</feature>
<reference evidence="10 11" key="1">
    <citation type="submission" date="2018-03" db="EMBL/GenBank/DDBJ databases">
        <title>Comparative analysis of microorganisms from saline springs in Andes Mountain Range, Colombia.</title>
        <authorList>
            <person name="Rubin E."/>
        </authorList>
    </citation>
    <scope>NUCLEOTIDE SEQUENCE [LARGE SCALE GENOMIC DNA]</scope>
    <source>
        <strain evidence="10 11">USBA 854</strain>
    </source>
</reference>
<dbReference type="GO" id="GO:0005886">
    <property type="term" value="C:plasma membrane"/>
    <property type="evidence" value="ECO:0007669"/>
    <property type="project" value="UniProtKB-SubCell"/>
</dbReference>
<evidence type="ECO:0000313" key="11">
    <source>
        <dbReference type="Proteomes" id="UP000239896"/>
    </source>
</evidence>
<comment type="caution">
    <text evidence="10">The sequence shown here is derived from an EMBL/GenBank/DDBJ whole genome shotgun (WGS) entry which is preliminary data.</text>
</comment>
<evidence type="ECO:0000256" key="4">
    <source>
        <dbReference type="ARBA" id="ARBA00022519"/>
    </source>
</evidence>
<dbReference type="PANTHER" id="PTHR30574">
    <property type="entry name" value="INNER MEMBRANE PROTEIN YEDE"/>
    <property type="match status" value="1"/>
</dbReference>
<comment type="subcellular location">
    <subcellularLocation>
        <location evidence="1">Cell inner membrane</location>
        <topology evidence="1">Multi-pass membrane protein</topology>
    </subcellularLocation>
</comment>